<organism evidence="8 9">
    <name type="scientific">Vibrio ishigakensis</name>
    <dbReference type="NCBI Taxonomy" id="1481914"/>
    <lineage>
        <taxon>Bacteria</taxon>
        <taxon>Pseudomonadati</taxon>
        <taxon>Pseudomonadota</taxon>
        <taxon>Gammaproteobacteria</taxon>
        <taxon>Vibrionales</taxon>
        <taxon>Vibrionaceae</taxon>
        <taxon>Vibrio</taxon>
    </lineage>
</organism>
<dbReference type="InterPro" id="IPR013527">
    <property type="entry name" value="YicC-like_N"/>
</dbReference>
<evidence type="ECO:0000256" key="4">
    <source>
        <dbReference type="ARBA" id="ARBA00022801"/>
    </source>
</evidence>
<dbReference type="Proteomes" id="UP000031670">
    <property type="component" value="Unassembled WGS sequence"/>
</dbReference>
<keyword evidence="2" id="KW-0540">Nuclease</keyword>
<dbReference type="Pfam" id="PF03755">
    <property type="entry name" value="YicC-like_N"/>
    <property type="match status" value="1"/>
</dbReference>
<feature type="domain" description="Endoribonuclease YicC-like N-terminal" evidence="6">
    <location>
        <begin position="2"/>
        <end position="154"/>
    </location>
</feature>
<protein>
    <submittedName>
        <fullName evidence="8">Protein YicC</fullName>
    </submittedName>
</protein>
<evidence type="ECO:0000259" key="7">
    <source>
        <dbReference type="Pfam" id="PF08340"/>
    </source>
</evidence>
<evidence type="ECO:0000256" key="5">
    <source>
        <dbReference type="ARBA" id="ARBA00035648"/>
    </source>
</evidence>
<reference evidence="8 9" key="2">
    <citation type="submission" date="2015-01" db="EMBL/GenBank/DDBJ databases">
        <authorList>
            <consortium name="NBRP consortium"/>
            <person name="Sawabe T."/>
            <person name="Meirelles P."/>
            <person name="Feng G."/>
            <person name="Sayaka M."/>
            <person name="Hattori M."/>
            <person name="Ohkuma M."/>
        </authorList>
    </citation>
    <scope>NUCLEOTIDE SEQUENCE [LARGE SCALE GENOMIC DNA]</scope>
    <source>
        <strain evidence="8 9">JCM19232</strain>
    </source>
</reference>
<dbReference type="Pfam" id="PF08340">
    <property type="entry name" value="YicC-like_C"/>
    <property type="match status" value="1"/>
</dbReference>
<dbReference type="PANTHER" id="PTHR30636:SF3">
    <property type="entry name" value="UPF0701 PROTEIN YICC"/>
    <property type="match status" value="1"/>
</dbReference>
<comment type="cofactor">
    <cofactor evidence="1">
        <name>a divalent metal cation</name>
        <dbReference type="ChEBI" id="CHEBI:60240"/>
    </cofactor>
</comment>
<dbReference type="PANTHER" id="PTHR30636">
    <property type="entry name" value="UPF0701 PROTEIN YICC"/>
    <property type="match status" value="1"/>
</dbReference>
<dbReference type="InterPro" id="IPR013551">
    <property type="entry name" value="YicC-like_C"/>
</dbReference>
<comment type="similarity">
    <text evidence="5">Belongs to the YicC/YloC family.</text>
</comment>
<comment type="caution">
    <text evidence="8">The sequence shown here is derived from an EMBL/GenBank/DDBJ whole genome shotgun (WGS) entry which is preliminary data.</text>
</comment>
<evidence type="ECO:0000256" key="3">
    <source>
        <dbReference type="ARBA" id="ARBA00022759"/>
    </source>
</evidence>
<sequence length="288" mass="33222">MIYSMTAYARKEVKGDWGNAVWEIRSVNQRYLETYFRLPEQFRALEPILRERFRKRLARGKVECHLRFEANPSAKGELTINEDLAKQVINAATRIMEMTGETSRVNPFQVMQWQGVMETPEQDMDSINKDLLNGFDEAINEFIAARASEGENMKALIVQRLDAITEEVVRVRARMPEILQWQRDRLTSKFEEASIELDSSRVEQELILLAQKSDVAEELDRLDSHVKETTGILKKGGACGRRLDFMMQEFNRESNTLASKSISTDITASGVELKVLIEQMREQIQNIE</sequence>
<name>A0A0B8PKH5_9VIBR</name>
<evidence type="ECO:0000256" key="2">
    <source>
        <dbReference type="ARBA" id="ARBA00022722"/>
    </source>
</evidence>
<dbReference type="InterPro" id="IPR005229">
    <property type="entry name" value="YicC/YloC-like"/>
</dbReference>
<proteinExistence type="inferred from homology"/>
<dbReference type="AlphaFoldDB" id="A0A0B8PKH5"/>
<dbReference type="EMBL" id="BBSA01000017">
    <property type="protein sequence ID" value="GAM65207.1"/>
    <property type="molecule type" value="Genomic_DNA"/>
</dbReference>
<reference evidence="8 9" key="1">
    <citation type="submission" date="2015-01" db="EMBL/GenBank/DDBJ databases">
        <title>Vibrio sp. C5 JCM 19232 whole genome shotgun sequence.</title>
        <authorList>
            <person name="Sawabe T."/>
            <person name="Meirelles P."/>
            <person name="Feng G."/>
            <person name="Sayaka M."/>
            <person name="Hattori M."/>
            <person name="Ohkuma M."/>
        </authorList>
    </citation>
    <scope>NUCLEOTIDE SEQUENCE [LARGE SCALE GENOMIC DNA]</scope>
    <source>
        <strain evidence="8 9">JCM19232</strain>
    </source>
</reference>
<evidence type="ECO:0000256" key="1">
    <source>
        <dbReference type="ARBA" id="ARBA00001968"/>
    </source>
</evidence>
<feature type="domain" description="Endoribonuclease YicC-like C-terminal" evidence="7">
    <location>
        <begin position="171"/>
        <end position="288"/>
    </location>
</feature>
<dbReference type="NCBIfam" id="TIGR00255">
    <property type="entry name" value="YicC/YloC family endoribonuclease"/>
    <property type="match status" value="1"/>
</dbReference>
<accession>A0A0B8PKH5</accession>
<dbReference type="GO" id="GO:0004521">
    <property type="term" value="F:RNA endonuclease activity"/>
    <property type="evidence" value="ECO:0007669"/>
    <property type="project" value="InterPro"/>
</dbReference>
<evidence type="ECO:0000313" key="9">
    <source>
        <dbReference type="Proteomes" id="UP000031670"/>
    </source>
</evidence>
<dbReference type="GO" id="GO:0016787">
    <property type="term" value="F:hydrolase activity"/>
    <property type="evidence" value="ECO:0007669"/>
    <property type="project" value="UniProtKB-KW"/>
</dbReference>
<evidence type="ECO:0000313" key="8">
    <source>
        <dbReference type="EMBL" id="GAM65207.1"/>
    </source>
</evidence>
<gene>
    <name evidence="8" type="ORF">JCM19232_2082</name>
</gene>
<keyword evidence="4" id="KW-0378">Hydrolase</keyword>
<keyword evidence="3" id="KW-0255">Endonuclease</keyword>
<evidence type="ECO:0000259" key="6">
    <source>
        <dbReference type="Pfam" id="PF03755"/>
    </source>
</evidence>